<evidence type="ECO:0008006" key="4">
    <source>
        <dbReference type="Google" id="ProtNLM"/>
    </source>
</evidence>
<feature type="transmembrane region" description="Helical" evidence="1">
    <location>
        <begin position="58"/>
        <end position="78"/>
    </location>
</feature>
<keyword evidence="3" id="KW-1185">Reference proteome</keyword>
<evidence type="ECO:0000256" key="1">
    <source>
        <dbReference type="SAM" id="Phobius"/>
    </source>
</evidence>
<protein>
    <recommendedName>
        <fullName evidence="4">Integral membrane protein</fullName>
    </recommendedName>
</protein>
<feature type="transmembrane region" description="Helical" evidence="1">
    <location>
        <begin position="372"/>
        <end position="392"/>
    </location>
</feature>
<organism evidence="2 3">
    <name type="scientific">Lactobacillus panisapium</name>
    <dbReference type="NCBI Taxonomy" id="2012495"/>
    <lineage>
        <taxon>Bacteria</taxon>
        <taxon>Bacillati</taxon>
        <taxon>Bacillota</taxon>
        <taxon>Bacilli</taxon>
        <taxon>Lactobacillales</taxon>
        <taxon>Lactobacillaceae</taxon>
        <taxon>Lactobacillus</taxon>
    </lineage>
</organism>
<feature type="transmembrane region" description="Helical" evidence="1">
    <location>
        <begin position="112"/>
        <end position="132"/>
    </location>
</feature>
<feature type="transmembrane region" description="Helical" evidence="1">
    <location>
        <begin position="212"/>
        <end position="232"/>
    </location>
</feature>
<feature type="transmembrane region" description="Helical" evidence="1">
    <location>
        <begin position="144"/>
        <end position="167"/>
    </location>
</feature>
<dbReference type="EMBL" id="CP048268">
    <property type="protein sequence ID" value="QYN52023.1"/>
    <property type="molecule type" value="Genomic_DNA"/>
</dbReference>
<dbReference type="RefSeq" id="WP_220220527.1">
    <property type="nucleotide sequence ID" value="NZ_CP048268.1"/>
</dbReference>
<keyword evidence="1" id="KW-1133">Transmembrane helix</keyword>
<feature type="transmembrane region" description="Helical" evidence="1">
    <location>
        <begin position="269"/>
        <end position="287"/>
    </location>
</feature>
<evidence type="ECO:0000313" key="2">
    <source>
        <dbReference type="EMBL" id="QYN52023.1"/>
    </source>
</evidence>
<gene>
    <name evidence="2" type="ORF">GYM71_00675</name>
</gene>
<proteinExistence type="predicted"/>
<keyword evidence="1" id="KW-0472">Membrane</keyword>
<name>A0ABX8W8Z1_9LACO</name>
<feature type="transmembrane region" description="Helical" evidence="1">
    <location>
        <begin position="293"/>
        <end position="319"/>
    </location>
</feature>
<keyword evidence="1" id="KW-0812">Transmembrane</keyword>
<reference evidence="2 3" key="1">
    <citation type="submission" date="2020-01" db="EMBL/GenBank/DDBJ databases">
        <title>Vast differences in strain-level diversity in the gut microbiota of two closely related honey bee species.</title>
        <authorList>
            <person name="Ellegaard K.M."/>
            <person name="Suenami S."/>
            <person name="Miyazaki R."/>
            <person name="Engel P."/>
        </authorList>
    </citation>
    <scope>NUCLEOTIDE SEQUENCE [LARGE SCALE GENOMIC DNA]</scope>
    <source>
        <strain evidence="2 3">ESL0416</strain>
    </source>
</reference>
<feature type="transmembrane region" description="Helical" evidence="1">
    <location>
        <begin position="84"/>
        <end position="105"/>
    </location>
</feature>
<feature type="transmembrane region" description="Helical" evidence="1">
    <location>
        <begin position="27"/>
        <end position="46"/>
    </location>
</feature>
<dbReference type="InterPro" id="IPR049576">
    <property type="entry name" value="HDC-like"/>
</dbReference>
<sequence length="395" mass="43258">MQFIISFLVVMLFLMLGEWVSSLTHTYIPSVFMTAVLFVLGYWTFLPKDVVATASFGTNFSTICVGLLLVHLGTLMSLKKLLEQWRAVCIALLGVCGTLILTLTIGTLIFDWHTVVAAIPPLTGGLVSALLMTDGLKAQGIQTLVALPVSMFIFHSLFGYPLISWLLKKEGGRLVNEYQKQPVKQTVPTGLDNDSNENNLFKKMPAKYQTSAFILVKVALIAALSSGLSIALKTYLHIDLNSNVICLIFGVLAHQVGFLESDVLTKAGVYNWLMYGLLAYIFAQLSLTTPHQMGTIIVQIIVLIMLGLLGMFIASSLLAKPFKMTWQMAYACSLTSLCGFPADYVITSEVSHEVANNKEEEAYLMENMMPKMLVGGFATVSVASIIIASVFLKLL</sequence>
<dbReference type="Proteomes" id="UP000826550">
    <property type="component" value="Chromosome"/>
</dbReference>
<accession>A0ABX8W8Z1</accession>
<dbReference type="CDD" id="cd21416">
    <property type="entry name" value="HDC_protein"/>
    <property type="match status" value="1"/>
</dbReference>
<evidence type="ECO:0000313" key="3">
    <source>
        <dbReference type="Proteomes" id="UP000826550"/>
    </source>
</evidence>